<feature type="non-terminal residue" evidence="2">
    <location>
        <position position="1"/>
    </location>
</feature>
<comment type="caution">
    <text evidence="2">The sequence shown here is derived from an EMBL/GenBank/DDBJ whole genome shotgun (WGS) entry which is preliminary data.</text>
</comment>
<gene>
    <name evidence="2" type="ORF">GM668_30155</name>
</gene>
<evidence type="ECO:0000313" key="2">
    <source>
        <dbReference type="EMBL" id="MTW06345.1"/>
    </source>
</evidence>
<dbReference type="RefSeq" id="WP_155442673.1">
    <property type="nucleotide sequence ID" value="NZ_WNLA01000059.1"/>
</dbReference>
<dbReference type="Proteomes" id="UP000484015">
    <property type="component" value="Unassembled WGS sequence"/>
</dbReference>
<evidence type="ECO:0000259" key="1">
    <source>
        <dbReference type="PROSITE" id="PS51782"/>
    </source>
</evidence>
<dbReference type="OrthoDB" id="5445630at2"/>
<dbReference type="AlphaFoldDB" id="A0A6L6Q9N1"/>
<proteinExistence type="predicted"/>
<keyword evidence="3" id="KW-1185">Reference proteome</keyword>
<feature type="domain" description="LysM" evidence="1">
    <location>
        <begin position="56"/>
        <end position="102"/>
    </location>
</feature>
<dbReference type="EMBL" id="WNLA01000059">
    <property type="protein sequence ID" value="MTW06345.1"/>
    <property type="molecule type" value="Genomic_DNA"/>
</dbReference>
<organism evidence="2 3">
    <name type="scientific">Pseudoduganella ginsengisoli</name>
    <dbReference type="NCBI Taxonomy" id="1462440"/>
    <lineage>
        <taxon>Bacteria</taxon>
        <taxon>Pseudomonadati</taxon>
        <taxon>Pseudomonadota</taxon>
        <taxon>Betaproteobacteria</taxon>
        <taxon>Burkholderiales</taxon>
        <taxon>Oxalobacteraceae</taxon>
        <taxon>Telluria group</taxon>
        <taxon>Pseudoduganella</taxon>
    </lineage>
</organism>
<dbReference type="Pfam" id="PF01476">
    <property type="entry name" value="LysM"/>
    <property type="match status" value="1"/>
</dbReference>
<name>A0A6L6Q9N1_9BURK</name>
<sequence length="743" mass="76304">AYSVDGQLLEKRLNLAANNATHILLANGELVGSSDNHNESFSDNVGAIVSQSDGGAQYTVQAGDTLRSIAKAVWGDDNLWHLIAGANTDLNGNLAAGQTLVLPPRVTLVSNDHHSFKSYSLGQLVGDTTPQMAAPGKHGCGALGKIITIAVAVVATLYTAGVMSSTATGLGNILQAGATALGGGGAVGGVAVEAAGFGGGLVVGAAGSMASQAAGIALGEQNGFNWKAVALSAVSAGVSSGMAEAVKTAADGSLLKDMGSATRAAVSNVATQGIGIVTHLQQGFSWRAVAAASGGTAVGGAVTEALSGSDTLRDWLHSDTMRRLLTGTLSGMAAGTVAAMMRGGRVSMQQVATDAFGNAIGESLASAMKTTDAHTERYATQNVKYEVDLDAEVRAAAQRGGNVNLQALADRPPVYELDLAAQLKEFAMSPEEWAKMAREGKAAGAANMEAFAKTAQGLAQRVARYANQALTNIQPLSTLMESPVTGRFGNFLDLARENNQIYDAIQRQKNALDAALGPQLVPIDQQAEAAREANIKRFRTDLGLAAAGPVFSGYANGARLLGAPNDVVDNLASAQSGLVGSLAGVPGSQAAYTGPRSFTQQFGIRYEPGLGQVNGEYRMLGPIDTGMAGTFAGGRYTSVKLEQDTILYRAGVAGTEYGQYFSIESPKGVIQTRIDKAVLPEWPNGAKSPIDTAFGIKIPAGTQVYVGTVGGQGGFYMGGTQQIIVPKAWGIKGVEVVTIKPLR</sequence>
<dbReference type="CDD" id="cd00118">
    <property type="entry name" value="LysM"/>
    <property type="match status" value="1"/>
</dbReference>
<dbReference type="InterPro" id="IPR036779">
    <property type="entry name" value="LysM_dom_sf"/>
</dbReference>
<dbReference type="Gene3D" id="3.10.350.10">
    <property type="entry name" value="LysM domain"/>
    <property type="match status" value="1"/>
</dbReference>
<reference evidence="2 3" key="1">
    <citation type="submission" date="2019-11" db="EMBL/GenBank/DDBJ databases">
        <title>Type strains purchased from KCTC, JCM and DSMZ.</title>
        <authorList>
            <person name="Lu H."/>
        </authorList>
    </citation>
    <scope>NUCLEOTIDE SEQUENCE [LARGE SCALE GENOMIC DNA]</scope>
    <source>
        <strain evidence="2 3">KCTC 42409</strain>
    </source>
</reference>
<dbReference type="PROSITE" id="PS51782">
    <property type="entry name" value="LYSM"/>
    <property type="match status" value="1"/>
</dbReference>
<evidence type="ECO:0000313" key="3">
    <source>
        <dbReference type="Proteomes" id="UP000484015"/>
    </source>
</evidence>
<protein>
    <submittedName>
        <fullName evidence="2">LysM peptidoglycan-binding domain-containing protein</fullName>
    </submittedName>
</protein>
<accession>A0A6L6Q9N1</accession>
<dbReference type="InterPro" id="IPR018392">
    <property type="entry name" value="LysM"/>
</dbReference>